<dbReference type="GO" id="GO:0005546">
    <property type="term" value="F:phosphatidylinositol-4,5-bisphosphate binding"/>
    <property type="evidence" value="ECO:0007669"/>
    <property type="project" value="TreeGrafter"/>
</dbReference>
<dbReference type="GO" id="GO:0005886">
    <property type="term" value="C:plasma membrane"/>
    <property type="evidence" value="ECO:0007669"/>
    <property type="project" value="TreeGrafter"/>
</dbReference>
<evidence type="ECO:0000313" key="2">
    <source>
        <dbReference type="EMBL" id="CAD7224317.1"/>
    </source>
</evidence>
<name>A0A7R8ZM21_9CRUS</name>
<organism evidence="2">
    <name type="scientific">Cyprideis torosa</name>
    <dbReference type="NCBI Taxonomy" id="163714"/>
    <lineage>
        <taxon>Eukaryota</taxon>
        <taxon>Metazoa</taxon>
        <taxon>Ecdysozoa</taxon>
        <taxon>Arthropoda</taxon>
        <taxon>Crustacea</taxon>
        <taxon>Oligostraca</taxon>
        <taxon>Ostracoda</taxon>
        <taxon>Podocopa</taxon>
        <taxon>Podocopida</taxon>
        <taxon>Cytherocopina</taxon>
        <taxon>Cytheroidea</taxon>
        <taxon>Cytherideidae</taxon>
        <taxon>Cyprideis</taxon>
    </lineage>
</organism>
<protein>
    <submittedName>
        <fullName evidence="2">Uncharacterized protein</fullName>
    </submittedName>
</protein>
<feature type="compositionally biased region" description="Basic and acidic residues" evidence="1">
    <location>
        <begin position="75"/>
        <end position="87"/>
    </location>
</feature>
<evidence type="ECO:0000256" key="1">
    <source>
        <dbReference type="SAM" id="MobiDB-lite"/>
    </source>
</evidence>
<dbReference type="GO" id="GO:0006893">
    <property type="term" value="P:Golgi to plasma membrane transport"/>
    <property type="evidence" value="ECO:0007669"/>
    <property type="project" value="TreeGrafter"/>
</dbReference>
<dbReference type="GO" id="GO:0006887">
    <property type="term" value="P:exocytosis"/>
    <property type="evidence" value="ECO:0007669"/>
    <property type="project" value="TreeGrafter"/>
</dbReference>
<gene>
    <name evidence="2" type="ORF">CTOB1V02_LOCUS2284</name>
</gene>
<dbReference type="AlphaFoldDB" id="A0A7R8ZM21"/>
<sequence length="1036" mass="118400">MAEESRKKIAEIEKRLSKVKVKAVSKPVREEGGLGVESWKKLDDCEPSEEVGGADELSGWFSSGELISGRKKLKRSDGTRAGEEHSRLWGQRNKGRSRKVLATKHHLKKDAQRNLSNVQRGGSDYRKSRRVVALRPDVYNSLTPETSEVVHIHREPKEIGVKKEKKRTKKPTKKDVKGRKISAKIQKNKKQRGSRESDKPIVVFLMEQVMSLLSDPVPHRSGRRGGSGVDHKKKTETKEKVQKSVRRRPAVKFKKGDYLLRPGIQGVAHAREVEAEETASIKKRIHPFIAMMLKKRLKESSNALGEVEDAEELEEQSSANGTVSMFDGMRLFNELLRRFQVSILQREELRICLMRLSLHELPLALVCFEIGSIHLDEFYRLLSSRTQSLSKHLKQAVELADEEWKIFYDIRYNLKTFAIEITDLVEAFKEMAAISYTLQVLQFTVPADQAAMLNNAELSSFSTKFPEYVSAANKAKYYLTDTEFKPELRTVRAMKDFRKKYSAVLPSFGSKVYDSLKKHFDSYAANVDRRGQDDALSHSDLHRLLLPYTYFAIWLYEADPKRQEQMRNAYANSIGTRQSAAIEKLLGQAAAALQAEGFDSSDEGYVSKAITSVIKKVVVTLHPIPDKTAINKLYIYKTHLRRSFGENYNEFEEVFKRCENFQAVIKNRSCLGERQQDVKAGRFLSKWYRTDYYYTLVTLMEVDVMREHVLEAGADQYLEKRTLNALFPIVQIEQVFKALHDLRLQHMEKKPVRRGIIQATIRPMNEVDFFYRYVMICEGITKGNVFTIMNYFRLLESIELIEDLRSSPLNSEEEICTTRLKNCIDAYMKVALGDPFPLMQKWFVAVEGYLHQGVSAYEIKSKPGCMRSDLVQALETVTKATTEEHFRSVFNKIEVDFNIKGTRSTLKDVLWRKCRLEFLYKLDAYWNLIQSTYNQTPDPQGETEPLFLALDEATVNLIFSNVQKDPIKKSTRTRIRETAPLEPVTYMGIGIGIGAGSALAKGLGSGRARGLGSGSASARLNQKTITSREAKRRLCN</sequence>
<feature type="region of interest" description="Disordered" evidence="1">
    <location>
        <begin position="155"/>
        <end position="199"/>
    </location>
</feature>
<dbReference type="EMBL" id="OB660347">
    <property type="protein sequence ID" value="CAD7224317.1"/>
    <property type="molecule type" value="Genomic_DNA"/>
</dbReference>
<feature type="region of interest" description="Disordered" evidence="1">
    <location>
        <begin position="71"/>
        <end position="128"/>
    </location>
</feature>
<dbReference type="PANTHER" id="PTHR16092">
    <property type="entry name" value="SEC3/SYNTAXIN-RELATED"/>
    <property type="match status" value="1"/>
</dbReference>
<accession>A0A7R8ZM21</accession>
<feature type="compositionally biased region" description="Basic residues" evidence="1">
    <location>
        <begin position="93"/>
        <end position="108"/>
    </location>
</feature>
<proteinExistence type="predicted"/>
<reference evidence="2" key="1">
    <citation type="submission" date="2020-11" db="EMBL/GenBank/DDBJ databases">
        <authorList>
            <person name="Tran Van P."/>
        </authorList>
    </citation>
    <scope>NUCLEOTIDE SEQUENCE</scope>
</reference>
<feature type="region of interest" description="Disordered" evidence="1">
    <location>
        <begin position="214"/>
        <end position="245"/>
    </location>
</feature>
<feature type="compositionally biased region" description="Basic residues" evidence="1">
    <location>
        <begin position="163"/>
        <end position="192"/>
    </location>
</feature>
<dbReference type="GO" id="GO:0000145">
    <property type="term" value="C:exocyst"/>
    <property type="evidence" value="ECO:0007669"/>
    <property type="project" value="TreeGrafter"/>
</dbReference>
<feature type="region of interest" description="Disordered" evidence="1">
    <location>
        <begin position="1010"/>
        <end position="1036"/>
    </location>
</feature>
<dbReference type="PANTHER" id="PTHR16092:SF14">
    <property type="entry name" value="EXOCYST COMPLEX COMPONENT 1 ISOFORM X1"/>
    <property type="match status" value="1"/>
</dbReference>